<sequence>MYWNVQVNMKTKENMENNTSCPNLLIKKGNMLLLYNKNKPEDDTNPIPFFNLDEYINYLEIQKEKGLHCPVLFLQEENNAQGENVYKVHPSPFQLQDGVPTDTPAKEDVTERGDANRLNAPYNQDQYPGFDPQGQYIGVYTNIDAIHDSTNVKKISDNPMDSKWAGVTYTQQMVDSGKYAKREITKPQLFNAKTAFYPSIPSEVPLPQDILGYSTEGS</sequence>
<organism evidence="2">
    <name type="scientific">viral metagenome</name>
    <dbReference type="NCBI Taxonomy" id="1070528"/>
    <lineage>
        <taxon>unclassified sequences</taxon>
        <taxon>metagenomes</taxon>
        <taxon>organismal metagenomes</taxon>
    </lineage>
</organism>
<feature type="region of interest" description="Disordered" evidence="1">
    <location>
        <begin position="91"/>
        <end position="110"/>
    </location>
</feature>
<name>A0A6C0J191_9ZZZZ</name>
<reference evidence="2" key="1">
    <citation type="journal article" date="2020" name="Nature">
        <title>Giant virus diversity and host interactions through global metagenomics.</title>
        <authorList>
            <person name="Schulz F."/>
            <person name="Roux S."/>
            <person name="Paez-Espino D."/>
            <person name="Jungbluth S."/>
            <person name="Walsh D.A."/>
            <person name="Denef V.J."/>
            <person name="McMahon K.D."/>
            <person name="Konstantinidis K.T."/>
            <person name="Eloe-Fadrosh E.A."/>
            <person name="Kyrpides N.C."/>
            <person name="Woyke T."/>
        </authorList>
    </citation>
    <scope>NUCLEOTIDE SEQUENCE</scope>
    <source>
        <strain evidence="2">GVMAG-M-3300025699-48</strain>
    </source>
</reference>
<dbReference type="EMBL" id="MN740307">
    <property type="protein sequence ID" value="QHT99411.1"/>
    <property type="molecule type" value="Genomic_DNA"/>
</dbReference>
<dbReference type="AlphaFoldDB" id="A0A6C0J191"/>
<proteinExistence type="predicted"/>
<protein>
    <submittedName>
        <fullName evidence="2">Uncharacterized protein</fullName>
    </submittedName>
</protein>
<evidence type="ECO:0000313" key="2">
    <source>
        <dbReference type="EMBL" id="QHT99411.1"/>
    </source>
</evidence>
<evidence type="ECO:0000256" key="1">
    <source>
        <dbReference type="SAM" id="MobiDB-lite"/>
    </source>
</evidence>
<accession>A0A6C0J191</accession>